<keyword evidence="8" id="KW-0969">Cilium</keyword>
<gene>
    <name evidence="8" type="ORF">GEOBRER4_n3785</name>
</gene>
<evidence type="ECO:0000313" key="9">
    <source>
        <dbReference type="Proteomes" id="UP000515472"/>
    </source>
</evidence>
<dbReference type="Pfam" id="PF07195">
    <property type="entry name" value="FliD_C"/>
    <property type="match status" value="1"/>
</dbReference>
<evidence type="ECO:0000256" key="4">
    <source>
        <dbReference type="ARBA" id="ARBA00023143"/>
    </source>
</evidence>
<dbReference type="PANTHER" id="PTHR30288:SF0">
    <property type="entry name" value="FLAGELLAR HOOK-ASSOCIATED PROTEIN 2"/>
    <property type="match status" value="1"/>
</dbReference>
<dbReference type="GO" id="GO:0007155">
    <property type="term" value="P:cell adhesion"/>
    <property type="evidence" value="ECO:0007669"/>
    <property type="project" value="InterPro"/>
</dbReference>
<keyword evidence="4 5" id="KW-0975">Bacterial flagellum</keyword>
<dbReference type="Pfam" id="PF02465">
    <property type="entry name" value="FliD_N"/>
    <property type="match status" value="1"/>
</dbReference>
<name>A0A6S6M5C6_9BACT</name>
<dbReference type="KEGG" id="gbn:GEOBRER4_36400"/>
<dbReference type="PANTHER" id="PTHR30288">
    <property type="entry name" value="FLAGELLAR CAP/ASSEMBLY PROTEIN FLID"/>
    <property type="match status" value="1"/>
</dbReference>
<dbReference type="RefSeq" id="WP_085814776.1">
    <property type="nucleotide sequence ID" value="NZ_AP023213.1"/>
</dbReference>
<evidence type="ECO:0000259" key="7">
    <source>
        <dbReference type="Pfam" id="PF07195"/>
    </source>
</evidence>
<reference evidence="8 9" key="1">
    <citation type="submission" date="2020-06" db="EMBL/GenBank/DDBJ databases">
        <title>Interaction of electrochemicaly active bacteria, Geobacter bremensis R4 on different carbon anode.</title>
        <authorList>
            <person name="Meng L."/>
            <person name="Yoshida N."/>
        </authorList>
    </citation>
    <scope>NUCLEOTIDE SEQUENCE [LARGE SCALE GENOMIC DNA]</scope>
    <source>
        <strain evidence="8 9">R4</strain>
    </source>
</reference>
<keyword evidence="9" id="KW-1185">Reference proteome</keyword>
<dbReference type="EMBL" id="AP023213">
    <property type="protein sequence ID" value="BCG48890.1"/>
    <property type="molecule type" value="Genomic_DNA"/>
</dbReference>
<feature type="domain" description="Flagellar hook-associated protein 2 C-terminal" evidence="7">
    <location>
        <begin position="205"/>
        <end position="443"/>
    </location>
</feature>
<keyword evidence="8" id="KW-0966">Cell projection</keyword>
<dbReference type="GO" id="GO:0005576">
    <property type="term" value="C:extracellular region"/>
    <property type="evidence" value="ECO:0007669"/>
    <property type="project" value="UniProtKB-SubCell"/>
</dbReference>
<dbReference type="InterPro" id="IPR003481">
    <property type="entry name" value="FliD_N"/>
</dbReference>
<dbReference type="InterPro" id="IPR010809">
    <property type="entry name" value="FliD_C"/>
</dbReference>
<comment type="similarity">
    <text evidence="1 5">Belongs to the FliD family.</text>
</comment>
<protein>
    <recommendedName>
        <fullName evidence="5">Flagellar hook-associated protein 2</fullName>
        <shortName evidence="5">HAP2</shortName>
    </recommendedName>
    <alternativeName>
        <fullName evidence="5">Flagellar cap protein</fullName>
    </alternativeName>
</protein>
<evidence type="ECO:0000256" key="5">
    <source>
        <dbReference type="RuleBase" id="RU362066"/>
    </source>
</evidence>
<evidence type="ECO:0000259" key="6">
    <source>
        <dbReference type="Pfam" id="PF02465"/>
    </source>
</evidence>
<dbReference type="GO" id="GO:0009424">
    <property type="term" value="C:bacterial-type flagellum hook"/>
    <property type="evidence" value="ECO:0007669"/>
    <property type="project" value="UniProtKB-UniRule"/>
</dbReference>
<evidence type="ECO:0000256" key="1">
    <source>
        <dbReference type="ARBA" id="ARBA00009764"/>
    </source>
</evidence>
<comment type="subcellular location">
    <subcellularLocation>
        <location evidence="5">Secreted</location>
    </subcellularLocation>
    <subcellularLocation>
        <location evidence="5">Bacterial flagellum</location>
    </subcellularLocation>
</comment>
<sequence length="465" mass="48922">MANITFGGLVTGIDTTSIVTQLMNLERAPERLLQAQQKKNTDKISAYQKIEDALTSLQSLAKGFKTAETFSSLKTTVANSSVLTATADSGAMPGSHSVQVVSLAKSQRQVTAGVASATDLLFGAGTFTIDGGAPITIAAGQNSLRGIADAINASGAKVSASIINDGTNYRMVINGTDTVNHNFDFTGLGAGPVLLGVGDPTYQDAAQAQLVVDGVNITKPTNTVTDAIQGVTLNLMTEGASTTISVAIDTDAVTKRINDFVAAYNNVNTLISAQLKYDPATKSAGTLSGDSALRTIQSQLKSLLTTSVSGATGSYNTLAQIGIKSDSKTGALSVESAKLSKVLSEDYDNVVDYFTHNGSSLNTTLPRNQYGIAQQFSLVIDTMVKPYVAGATSGLLESRKNWLSTANSRIDDQIEAMELRFEKMQTNLLNQYNRMETTVSRLQTQGNMLLNSLGLMTTSSTSSSK</sequence>
<keyword evidence="3" id="KW-0175">Coiled coil</keyword>
<dbReference type="Proteomes" id="UP000515472">
    <property type="component" value="Chromosome"/>
</dbReference>
<accession>A0A6S6M5C6</accession>
<dbReference type="InterPro" id="IPR040026">
    <property type="entry name" value="FliD"/>
</dbReference>
<organism evidence="8 9">
    <name type="scientific">Citrifermentans bremense</name>
    <dbReference type="NCBI Taxonomy" id="60035"/>
    <lineage>
        <taxon>Bacteria</taxon>
        <taxon>Pseudomonadati</taxon>
        <taxon>Thermodesulfobacteriota</taxon>
        <taxon>Desulfuromonadia</taxon>
        <taxon>Geobacterales</taxon>
        <taxon>Geobacteraceae</taxon>
        <taxon>Citrifermentans</taxon>
    </lineage>
</organism>
<comment type="function">
    <text evidence="5">Required for morphogenesis and for the elongation of the flagellar filament by facilitating polymerization of the flagellin monomers at the tip of growing filament. Forms a capping structure, which prevents flagellin subunits (transported through the central channel of the flagellum) from leaking out without polymerization at the distal end.</text>
</comment>
<proteinExistence type="inferred from homology"/>
<dbReference type="GO" id="GO:0071973">
    <property type="term" value="P:bacterial-type flagellum-dependent cell motility"/>
    <property type="evidence" value="ECO:0007669"/>
    <property type="project" value="TreeGrafter"/>
</dbReference>
<keyword evidence="5" id="KW-0964">Secreted</keyword>
<dbReference type="AlphaFoldDB" id="A0A6S6M5C6"/>
<evidence type="ECO:0000256" key="3">
    <source>
        <dbReference type="ARBA" id="ARBA00023054"/>
    </source>
</evidence>
<feature type="domain" description="Flagellar hook-associated protein 2 N-terminal" evidence="6">
    <location>
        <begin position="11"/>
        <end position="107"/>
    </location>
</feature>
<comment type="subunit">
    <text evidence="2 5">Homopentamer.</text>
</comment>
<keyword evidence="8" id="KW-0282">Flagellum</keyword>
<evidence type="ECO:0000256" key="2">
    <source>
        <dbReference type="ARBA" id="ARBA00011255"/>
    </source>
</evidence>
<evidence type="ECO:0000313" key="8">
    <source>
        <dbReference type="EMBL" id="BCG48890.1"/>
    </source>
</evidence>
<dbReference type="GO" id="GO:0009421">
    <property type="term" value="C:bacterial-type flagellum filament cap"/>
    <property type="evidence" value="ECO:0007669"/>
    <property type="project" value="InterPro"/>
</dbReference>